<reference evidence="1 2" key="1">
    <citation type="submission" date="2018-04" db="EMBL/GenBank/DDBJ databases">
        <authorList>
            <person name="Harrington T."/>
            <person name="Washburn E."/>
            <person name="Bricker J."/>
            <person name="McKinney A."/>
            <person name="Betsko A.J."/>
            <person name="Garlena R.A."/>
            <person name="Russell D.A."/>
            <person name="Pope W.A."/>
            <person name="Jacobs-Sera D."/>
            <person name="Hatfull G.F."/>
        </authorList>
    </citation>
    <scope>NUCLEOTIDE SEQUENCE [LARGE SCALE GENOMIC DNA]</scope>
</reference>
<name>A0A2Z4Q325_9CAUD</name>
<evidence type="ECO:0000313" key="1">
    <source>
        <dbReference type="EMBL" id="AWY04521.1"/>
    </source>
</evidence>
<accession>A0A2Z4Q325</accession>
<protein>
    <submittedName>
        <fullName evidence="1">Uncharacterized protein</fullName>
    </submittedName>
</protein>
<evidence type="ECO:0000313" key="2">
    <source>
        <dbReference type="Proteomes" id="UP000251068"/>
    </source>
</evidence>
<gene>
    <name evidence="1" type="primary">66</name>
    <name evidence="1" type="ORF">SEA_ANNASERENA_66</name>
</gene>
<sequence>MTEASVRVRLSPEKGRVAKSRQVPDVVVDLVPNDLHTTEPILSAVEKAFSKYAKHGMYCGLVKFPDNPEDGSGRGEVFIYCDRTDATLAKINVIPEKS</sequence>
<dbReference type="EMBL" id="MH271292">
    <property type="protein sequence ID" value="AWY04521.1"/>
    <property type="molecule type" value="Genomic_DNA"/>
</dbReference>
<organism evidence="1 2">
    <name type="scientific">Microbacterium phage AnnaSerena</name>
    <dbReference type="NCBI Taxonomy" id="2201432"/>
    <lineage>
        <taxon>Viruses</taxon>
        <taxon>Duplodnaviria</taxon>
        <taxon>Heunggongvirae</taxon>
        <taxon>Uroviricota</taxon>
        <taxon>Caudoviricetes</taxon>
        <taxon>Krampusvirus</taxon>
        <taxon>Krampusvirus krampus</taxon>
    </lineage>
</organism>
<proteinExistence type="predicted"/>
<dbReference type="Proteomes" id="UP000251068">
    <property type="component" value="Segment"/>
</dbReference>